<dbReference type="STRING" id="123320.SAMN06309945_2239"/>
<evidence type="ECO:0000313" key="5">
    <source>
        <dbReference type="Proteomes" id="UP000190857"/>
    </source>
</evidence>
<keyword evidence="5" id="KW-1185">Reference proteome</keyword>
<feature type="compositionally biased region" description="Polar residues" evidence="1">
    <location>
        <begin position="14"/>
        <end position="33"/>
    </location>
</feature>
<keyword evidence="2" id="KW-1133">Transmembrane helix</keyword>
<evidence type="ECO:0000313" key="4">
    <source>
        <dbReference type="EMBL" id="SKC63099.1"/>
    </source>
</evidence>
<dbReference type="AlphaFoldDB" id="A0A1T5KI28"/>
<reference evidence="4 5" key="1">
    <citation type="submission" date="2017-02" db="EMBL/GenBank/DDBJ databases">
        <authorList>
            <person name="Peterson S.W."/>
        </authorList>
    </citation>
    <scope>NUCLEOTIDE SEQUENCE [LARGE SCALE GENOMIC DNA]</scope>
    <source>
        <strain evidence="4 5">VKM Ac-2059</strain>
    </source>
</reference>
<evidence type="ECO:0000256" key="1">
    <source>
        <dbReference type="SAM" id="MobiDB-lite"/>
    </source>
</evidence>
<protein>
    <recommendedName>
        <fullName evidence="3">DUF4350 domain-containing protein</fullName>
    </recommendedName>
</protein>
<sequence>MTTPINAVPVASAPTDSPASNPVRTASESSAETPTVRQFFRRNTFWILLGIVALGVVLLSAILRGGASGTSIPLAADSPAPDGAKAVIEVLKNQGVTVHVADTAAEADAALVENPGATLAVFDGAGYLDSDRLSEIVSEAGRTVLIAPDFGMLQAVAPSVRLAGSPDEDEDAADAPAAACTVPAAERAGSMASGLSFGIDDDTSIGCFGSGPADAPSYPLVVTNDGISIVGPRAVFDNEHIVQRGNAALALNLLGETGDLVWYLPTTADLEASGPPTLQALTPDWLVPATSLLAITALVAIFWRGRRFGPLVVEDLPVTVPSGETREGRARLYQRSSARGRAVDALRIGATGRIAARLKLPRSSAVVEVADTAAATLGRHPSEIRALLVDAPPTSDRDVVALSDRLNDLERDIRHATDPLGRNS</sequence>
<dbReference type="Proteomes" id="UP000190857">
    <property type="component" value="Unassembled WGS sequence"/>
</dbReference>
<feature type="region of interest" description="Disordered" evidence="1">
    <location>
        <begin position="1"/>
        <end position="33"/>
    </location>
</feature>
<evidence type="ECO:0000259" key="3">
    <source>
        <dbReference type="Pfam" id="PF14258"/>
    </source>
</evidence>
<keyword evidence="2" id="KW-0472">Membrane</keyword>
<dbReference type="RefSeq" id="WP_079728288.1">
    <property type="nucleotide sequence ID" value="NZ_FUZP01000002.1"/>
</dbReference>
<dbReference type="OrthoDB" id="5241668at2"/>
<accession>A0A1T5KI28</accession>
<dbReference type="Pfam" id="PF14258">
    <property type="entry name" value="DUF4350"/>
    <property type="match status" value="1"/>
</dbReference>
<organism evidence="4 5">
    <name type="scientific">Okibacterium fritillariae</name>
    <dbReference type="NCBI Taxonomy" id="123320"/>
    <lineage>
        <taxon>Bacteria</taxon>
        <taxon>Bacillati</taxon>
        <taxon>Actinomycetota</taxon>
        <taxon>Actinomycetes</taxon>
        <taxon>Micrococcales</taxon>
        <taxon>Microbacteriaceae</taxon>
        <taxon>Okibacterium</taxon>
    </lineage>
</organism>
<dbReference type="InterPro" id="IPR025646">
    <property type="entry name" value="DUF4350"/>
</dbReference>
<keyword evidence="2" id="KW-0812">Transmembrane</keyword>
<feature type="domain" description="DUF4350" evidence="3">
    <location>
        <begin position="77"/>
        <end position="254"/>
    </location>
</feature>
<feature type="transmembrane region" description="Helical" evidence="2">
    <location>
        <begin position="45"/>
        <end position="63"/>
    </location>
</feature>
<proteinExistence type="predicted"/>
<gene>
    <name evidence="4" type="ORF">SAMN06309945_2239</name>
</gene>
<dbReference type="EMBL" id="FUZP01000002">
    <property type="protein sequence ID" value="SKC63099.1"/>
    <property type="molecule type" value="Genomic_DNA"/>
</dbReference>
<evidence type="ECO:0000256" key="2">
    <source>
        <dbReference type="SAM" id="Phobius"/>
    </source>
</evidence>
<name>A0A1T5KI28_9MICO</name>